<dbReference type="EMBL" id="DXCO01000009">
    <property type="protein sequence ID" value="HIY77643.1"/>
    <property type="molecule type" value="Genomic_DNA"/>
</dbReference>
<comment type="subcellular location">
    <subcellularLocation>
        <location evidence="1">Cell envelope</location>
    </subcellularLocation>
</comment>
<feature type="signal peptide" evidence="2">
    <location>
        <begin position="1"/>
        <end position="21"/>
    </location>
</feature>
<protein>
    <submittedName>
        <fullName evidence="3">InlB B-repeat-containing protein</fullName>
    </submittedName>
</protein>
<name>A0A9D1Z7H3_9FIRM</name>
<dbReference type="Proteomes" id="UP000824135">
    <property type="component" value="Unassembled WGS sequence"/>
</dbReference>
<reference evidence="3" key="1">
    <citation type="journal article" date="2021" name="PeerJ">
        <title>Extensive microbial diversity within the chicken gut microbiome revealed by metagenomics and culture.</title>
        <authorList>
            <person name="Gilroy R."/>
            <person name="Ravi A."/>
            <person name="Getino M."/>
            <person name="Pursley I."/>
            <person name="Horton D.L."/>
            <person name="Alikhan N.F."/>
            <person name="Baker D."/>
            <person name="Gharbi K."/>
            <person name="Hall N."/>
            <person name="Watson M."/>
            <person name="Adriaenssens E.M."/>
            <person name="Foster-Nyarko E."/>
            <person name="Jarju S."/>
            <person name="Secka A."/>
            <person name="Antonio M."/>
            <person name="Oren A."/>
            <person name="Chaudhuri R.R."/>
            <person name="La Ragione R."/>
            <person name="Hildebrand F."/>
            <person name="Pallen M.J."/>
        </authorList>
    </citation>
    <scope>NUCLEOTIDE SEQUENCE</scope>
    <source>
        <strain evidence="3">CHK199-9574</strain>
    </source>
</reference>
<dbReference type="GO" id="GO:0030313">
    <property type="term" value="C:cell envelope"/>
    <property type="evidence" value="ECO:0007669"/>
    <property type="project" value="UniProtKB-SubCell"/>
</dbReference>
<feature type="chain" id="PRO_5039546254" evidence="2">
    <location>
        <begin position="22"/>
        <end position="1479"/>
    </location>
</feature>
<dbReference type="InterPro" id="IPR042229">
    <property type="entry name" value="Listeria/Bacterioides_rpt_sf"/>
</dbReference>
<evidence type="ECO:0000313" key="3">
    <source>
        <dbReference type="EMBL" id="HIY77643.1"/>
    </source>
</evidence>
<reference evidence="3" key="2">
    <citation type="submission" date="2021-04" db="EMBL/GenBank/DDBJ databases">
        <authorList>
            <person name="Gilroy R."/>
        </authorList>
    </citation>
    <scope>NUCLEOTIDE SEQUENCE</scope>
    <source>
        <strain evidence="3">CHK199-9574</strain>
    </source>
</reference>
<comment type="caution">
    <text evidence="3">The sequence shown here is derived from an EMBL/GenBank/DDBJ whole genome shotgun (WGS) entry which is preliminary data.</text>
</comment>
<dbReference type="InterPro" id="IPR013378">
    <property type="entry name" value="InlB-like_B-rpt"/>
</dbReference>
<organism evidence="3 4">
    <name type="scientific">Candidatus Borkfalkia excrementavium</name>
    <dbReference type="NCBI Taxonomy" id="2838505"/>
    <lineage>
        <taxon>Bacteria</taxon>
        <taxon>Bacillati</taxon>
        <taxon>Bacillota</taxon>
        <taxon>Clostridia</taxon>
        <taxon>Christensenellales</taxon>
        <taxon>Christensenellaceae</taxon>
        <taxon>Candidatus Borkfalkia</taxon>
    </lineage>
</organism>
<evidence type="ECO:0000256" key="2">
    <source>
        <dbReference type="SAM" id="SignalP"/>
    </source>
</evidence>
<dbReference type="Pfam" id="PF09479">
    <property type="entry name" value="Flg_new"/>
    <property type="match status" value="2"/>
</dbReference>
<keyword evidence="2" id="KW-0732">Signal</keyword>
<evidence type="ECO:0000313" key="4">
    <source>
        <dbReference type="Proteomes" id="UP000824135"/>
    </source>
</evidence>
<evidence type="ECO:0000256" key="1">
    <source>
        <dbReference type="ARBA" id="ARBA00004196"/>
    </source>
</evidence>
<dbReference type="Gene3D" id="2.60.40.4270">
    <property type="entry name" value="Listeria-Bacteroides repeat domain"/>
    <property type="match status" value="1"/>
</dbReference>
<dbReference type="PROSITE" id="PS51257">
    <property type="entry name" value="PROKAR_LIPOPROTEIN"/>
    <property type="match status" value="1"/>
</dbReference>
<sequence>MRKRWLIAGLLMLCFSLAVFVACDEVKTFKVTFMNGDTVFHTETVDENDAVAGPETDPKKDADDTYTYTFKGWSLTEDGEPVAGLEQNVTSDLTYYAVYDRTEIPPVYYTVEFVDGVTDEVIDTQSVAAGEDAEPPVPPVHEGYTFKEWDGDYTAISRFTTITAVYTKNVNTLTLNVPGSEPEGIDLEFGADLSEIEAPENIPDGLVFDGWYADETFGETLAEAYADGMPDRAISAYAKFSVDLSGAKLILPETNVYGGDPVSLDLPEIDGVTYAYAWSDGSKGANYSWPKAGSQTVTVTVTATYAYDGGAVVTQKELNSQTVEVEKASLSVTVKLEKDSVTYGEEAPAVQGYVFAGFVGADEEKYGDVFETSVVQGGAVAGEKLAAGEYTVTAKVSDTEAGNALLSDYETTFTGADFTVEKKALTIGVSGDDIVYGTESPAITYSGFIDGENESLLTGTPVISYKKNGEAFSGNLTVGDYTAAVSGYDEPANYEIIYASDCAFTVTKATLTVSVTLDGTEYTYPDVPEVSFRFDGFVYDDTDSVVNGERSAVYQKTDGGEAVGDILSVGSYTVQAGLGTLTADNYQFVASPETHAFEVVAREITLSYTNNNLTSGNAWSIAANEFSVSGMPEGYVLGGTFTQESTAQGEYTLNGTELQNGFAWKDGCTVTLGGEGTDLSSNFIINYSVSIKFTDSSFEIEGASDFSTPYTGEEISLGKISVKNEPDGLKIEYAVGDGAFSEDMPQALHAGKYVVHFRISAPNYTTHDGQYTAEITQAGNSIEKIGEFGSYTYNGTLQTVSFDGVLQAKFGTLTVEEGANTFTDVPEGGKLTFTVSVAGTDDYKGASYEVEITVSKANYGAEDIPEDKIKGDDIIVRRAGKTLAEVLLNEGFAWKNTETPLEKGGEFDAVYCADANNYNPFELKITVETRLQTITVTLNGAEIDLGTADPDFVVALDFDYVAEESGVTLSNEDLKALCSAETAADVSADGTGGTYTVTFTSNAGNDYYVVVFGEGKTSSMATWLKVKSVDVGGTLYTIEDALVAAANGDNKIVIVTKDTAFASAEVKEQFNLYDGEGYYTVASGVTLLVPYSASATSADTNHTDGATDTASTRYADENEETYLYSELTVPQGVTLTVEDEGTLSIGGVIGYPGQGNLQGHTAGAYGQISLEGALNVNGTLDSYGYVKGNGNVRAYAGATVYAPFVVRDFRGGTWTSNVYKQIAPFWQYEMPNIQANFRVDYGALYYGRANLYALSQYNKVDAVIVGTAGVFELNEGGYLNKSFVAHDYSAYGATAAAGDTTLQLFGGAKDNALSMKIIIFIFPVTVTTKDVVLGIPYNMNIVFEDGTYDIGLKYKLLTGSSVTIGENATVNQNGQLIVYTEFEDKETTGSRQYPSIAEEGKLTVNGTLNINGIFGGLVYGGDGAKVVTSSSATLTMSSQEGYDSTKQTITKEAQLYWSDGVINMITGKTYTYTEAGWTE</sequence>
<accession>A0A9D1Z7H3</accession>
<gene>
    <name evidence="3" type="ORF">H9728_01225</name>
</gene>
<proteinExistence type="predicted"/>